<evidence type="ECO:0000256" key="9">
    <source>
        <dbReference type="ARBA" id="ARBA00022848"/>
    </source>
</evidence>
<sequence length="526" mass="60920">MIFWFLLILIFVIYKWLTSDADYYDKLGIPYEKPWPVVGNNLNILLQKGSINDITDKSYKKFKSSKIYGYFNFMSKMFIVTDLELIKKITVKDFNHFINHDDSIEMDDLLTRSLFGMRDKKWRDMRTTLSPIFTSSKMKLMFGLLSDHSRDFTKFMEEQVEVGNNINVDVGDIFKRYTADGISTAALGFVGNSIRDKNSQTCRMVQQLDNDFNGTLGALKFMLASGFPKIYKFFNIQLVGKEVNEFFKRVVLDVMNERDRYNISRPDVIQLLLQARKGQLEHKIDDADVDKELSNFSAHTELDVSLKNEKMSYFEDMDWIAQGFLFFGAGFDTSTMLLQSICYDLAINLDIQEDLIAEVDNTRAKFSDNLITYEALHKMKFLDMVVSESLRLRPPAGLTDRMCNKDYEIDLGNGRTVVIPKGKTIGIPIYQIQHDPEYYTDPETFNPHRFSDESSIVPGTFLPFGMGARICIGSRFALMSVKLVLFNILCKFKIDKGEKTPKQLTYQPNFNFKYNEIIYLNFVPRN</sequence>
<dbReference type="GO" id="GO:0005789">
    <property type="term" value="C:endoplasmic reticulum membrane"/>
    <property type="evidence" value="ECO:0007669"/>
    <property type="project" value="UniProtKB-SubCell"/>
</dbReference>
<dbReference type="OrthoDB" id="2789670at2759"/>
<evidence type="ECO:0000256" key="2">
    <source>
        <dbReference type="ARBA" id="ARBA00003690"/>
    </source>
</evidence>
<evidence type="ECO:0000256" key="13">
    <source>
        <dbReference type="ARBA" id="ARBA00023136"/>
    </source>
</evidence>
<feature type="signal peptide" evidence="16">
    <location>
        <begin position="1"/>
        <end position="21"/>
    </location>
</feature>
<evidence type="ECO:0008006" key="19">
    <source>
        <dbReference type="Google" id="ProtNLM"/>
    </source>
</evidence>
<keyword evidence="9" id="KW-0492">Microsome</keyword>
<dbReference type="FunFam" id="1.10.630.10:FF:000042">
    <property type="entry name" value="Cytochrome P450"/>
    <property type="match status" value="1"/>
</dbReference>
<evidence type="ECO:0000256" key="15">
    <source>
        <dbReference type="RuleBase" id="RU000461"/>
    </source>
</evidence>
<evidence type="ECO:0000256" key="5">
    <source>
        <dbReference type="ARBA" id="ARBA00010617"/>
    </source>
</evidence>
<keyword evidence="16" id="KW-0732">Signal</keyword>
<dbReference type="Proteomes" id="UP001153620">
    <property type="component" value="Chromosome 2"/>
</dbReference>
<evidence type="ECO:0000256" key="6">
    <source>
        <dbReference type="ARBA" id="ARBA00022617"/>
    </source>
</evidence>
<evidence type="ECO:0000256" key="3">
    <source>
        <dbReference type="ARBA" id="ARBA00004174"/>
    </source>
</evidence>
<comment type="subcellular location">
    <subcellularLocation>
        <location evidence="4">Endoplasmic reticulum membrane</location>
        <topology evidence="4">Peripheral membrane protein</topology>
    </subcellularLocation>
    <subcellularLocation>
        <location evidence="3">Microsome membrane</location>
        <topology evidence="3">Peripheral membrane protein</topology>
    </subcellularLocation>
</comment>
<dbReference type="InterPro" id="IPR036396">
    <property type="entry name" value="Cyt_P450_sf"/>
</dbReference>
<evidence type="ECO:0000256" key="7">
    <source>
        <dbReference type="ARBA" id="ARBA00022723"/>
    </source>
</evidence>
<dbReference type="GO" id="GO:0020037">
    <property type="term" value="F:heme binding"/>
    <property type="evidence" value="ECO:0007669"/>
    <property type="project" value="InterPro"/>
</dbReference>
<dbReference type="SUPFAM" id="SSF48264">
    <property type="entry name" value="Cytochrome P450"/>
    <property type="match status" value="1"/>
</dbReference>
<feature type="chain" id="PRO_5040201750" description="Cytochrome P450" evidence="16">
    <location>
        <begin position="22"/>
        <end position="526"/>
    </location>
</feature>
<evidence type="ECO:0000256" key="14">
    <source>
        <dbReference type="PIRSR" id="PIRSR602401-1"/>
    </source>
</evidence>
<dbReference type="GO" id="GO:0005506">
    <property type="term" value="F:iron ion binding"/>
    <property type="evidence" value="ECO:0007669"/>
    <property type="project" value="InterPro"/>
</dbReference>
<keyword evidence="12 15" id="KW-0503">Monooxygenase</keyword>
<dbReference type="EMBL" id="OU895878">
    <property type="protein sequence ID" value="CAG9802552.1"/>
    <property type="molecule type" value="Genomic_DNA"/>
</dbReference>
<protein>
    <recommendedName>
        <fullName evidence="19">Cytochrome P450</fullName>
    </recommendedName>
</protein>
<keyword evidence="7 14" id="KW-0479">Metal-binding</keyword>
<dbReference type="Pfam" id="PF00067">
    <property type="entry name" value="p450"/>
    <property type="match status" value="2"/>
</dbReference>
<name>A0A9N9RTJ5_9DIPT</name>
<proteinExistence type="inferred from homology"/>
<evidence type="ECO:0000256" key="16">
    <source>
        <dbReference type="SAM" id="SignalP"/>
    </source>
</evidence>
<evidence type="ECO:0000256" key="10">
    <source>
        <dbReference type="ARBA" id="ARBA00023002"/>
    </source>
</evidence>
<keyword evidence="6 14" id="KW-0349">Heme</keyword>
<dbReference type="PRINTS" id="PR00385">
    <property type="entry name" value="P450"/>
</dbReference>
<dbReference type="InterPro" id="IPR002401">
    <property type="entry name" value="Cyt_P450_E_grp-I"/>
</dbReference>
<comment type="function">
    <text evidence="2">May be involved in the metabolism of insect hormones and in the breakdown of synthetic insecticides.</text>
</comment>
<feature type="binding site" description="axial binding residue" evidence="14">
    <location>
        <position position="471"/>
    </location>
    <ligand>
        <name>heme</name>
        <dbReference type="ChEBI" id="CHEBI:30413"/>
    </ligand>
    <ligandPart>
        <name>Fe</name>
        <dbReference type="ChEBI" id="CHEBI:18248"/>
    </ligandPart>
</feature>
<reference evidence="17" key="2">
    <citation type="submission" date="2022-10" db="EMBL/GenBank/DDBJ databases">
        <authorList>
            <consortium name="ENA_rothamsted_submissions"/>
            <consortium name="culmorum"/>
            <person name="King R."/>
        </authorList>
    </citation>
    <scope>NUCLEOTIDE SEQUENCE</scope>
</reference>
<keyword evidence="8" id="KW-0256">Endoplasmic reticulum</keyword>
<organism evidence="17 18">
    <name type="scientific">Chironomus riparius</name>
    <dbReference type="NCBI Taxonomy" id="315576"/>
    <lineage>
        <taxon>Eukaryota</taxon>
        <taxon>Metazoa</taxon>
        <taxon>Ecdysozoa</taxon>
        <taxon>Arthropoda</taxon>
        <taxon>Hexapoda</taxon>
        <taxon>Insecta</taxon>
        <taxon>Pterygota</taxon>
        <taxon>Neoptera</taxon>
        <taxon>Endopterygota</taxon>
        <taxon>Diptera</taxon>
        <taxon>Nematocera</taxon>
        <taxon>Chironomoidea</taxon>
        <taxon>Chironomidae</taxon>
        <taxon>Chironominae</taxon>
        <taxon>Chironomus</taxon>
    </lineage>
</organism>
<dbReference type="PROSITE" id="PS00086">
    <property type="entry name" value="CYTOCHROME_P450"/>
    <property type="match status" value="1"/>
</dbReference>
<dbReference type="InterPro" id="IPR001128">
    <property type="entry name" value="Cyt_P450"/>
</dbReference>
<evidence type="ECO:0000256" key="12">
    <source>
        <dbReference type="ARBA" id="ARBA00023033"/>
    </source>
</evidence>
<evidence type="ECO:0000256" key="11">
    <source>
        <dbReference type="ARBA" id="ARBA00023004"/>
    </source>
</evidence>
<dbReference type="Gene3D" id="1.10.630.10">
    <property type="entry name" value="Cytochrome P450"/>
    <property type="match status" value="1"/>
</dbReference>
<dbReference type="PANTHER" id="PTHR24292">
    <property type="entry name" value="CYTOCHROME P450"/>
    <property type="match status" value="1"/>
</dbReference>
<dbReference type="InterPro" id="IPR050476">
    <property type="entry name" value="Insect_CytP450_Detox"/>
</dbReference>
<accession>A0A9N9RTJ5</accession>
<dbReference type="InterPro" id="IPR017972">
    <property type="entry name" value="Cyt_P450_CS"/>
</dbReference>
<evidence type="ECO:0000256" key="1">
    <source>
        <dbReference type="ARBA" id="ARBA00001971"/>
    </source>
</evidence>
<evidence type="ECO:0000313" key="17">
    <source>
        <dbReference type="EMBL" id="CAG9802552.1"/>
    </source>
</evidence>
<dbReference type="GO" id="GO:0016705">
    <property type="term" value="F:oxidoreductase activity, acting on paired donors, with incorporation or reduction of molecular oxygen"/>
    <property type="evidence" value="ECO:0007669"/>
    <property type="project" value="InterPro"/>
</dbReference>
<comment type="cofactor">
    <cofactor evidence="1 14">
        <name>heme</name>
        <dbReference type="ChEBI" id="CHEBI:30413"/>
    </cofactor>
</comment>
<dbReference type="PRINTS" id="PR00463">
    <property type="entry name" value="EP450I"/>
</dbReference>
<keyword evidence="11 14" id="KW-0408">Iron</keyword>
<comment type="similarity">
    <text evidence="5 15">Belongs to the cytochrome P450 family.</text>
</comment>
<keyword evidence="13" id="KW-0472">Membrane</keyword>
<evidence type="ECO:0000256" key="8">
    <source>
        <dbReference type="ARBA" id="ARBA00022824"/>
    </source>
</evidence>
<reference evidence="17" key="1">
    <citation type="submission" date="2022-01" db="EMBL/GenBank/DDBJ databases">
        <authorList>
            <person name="King R."/>
        </authorList>
    </citation>
    <scope>NUCLEOTIDE SEQUENCE</scope>
</reference>
<dbReference type="CDD" id="cd11056">
    <property type="entry name" value="CYP6-like"/>
    <property type="match status" value="1"/>
</dbReference>
<keyword evidence="10 15" id="KW-0560">Oxidoreductase</keyword>
<keyword evidence="18" id="KW-1185">Reference proteome</keyword>
<dbReference type="AlphaFoldDB" id="A0A9N9RTJ5"/>
<dbReference type="PANTHER" id="PTHR24292:SF54">
    <property type="entry name" value="CYP9F3-RELATED"/>
    <property type="match status" value="1"/>
</dbReference>
<gene>
    <name evidence="17" type="ORF">CHIRRI_LOCUS5459</name>
</gene>
<dbReference type="GO" id="GO:0004497">
    <property type="term" value="F:monooxygenase activity"/>
    <property type="evidence" value="ECO:0007669"/>
    <property type="project" value="UniProtKB-KW"/>
</dbReference>
<evidence type="ECO:0000256" key="4">
    <source>
        <dbReference type="ARBA" id="ARBA00004406"/>
    </source>
</evidence>
<evidence type="ECO:0000313" key="18">
    <source>
        <dbReference type="Proteomes" id="UP001153620"/>
    </source>
</evidence>